<proteinExistence type="predicted"/>
<dbReference type="STRING" id="405436.SAMN05444365_104177"/>
<reference evidence="3" key="1">
    <citation type="submission" date="2016-10" db="EMBL/GenBank/DDBJ databases">
        <authorList>
            <person name="Varghese N."/>
            <person name="Submissions S."/>
        </authorList>
    </citation>
    <scope>NUCLEOTIDE SEQUENCE [LARGE SCALE GENOMIC DNA]</scope>
    <source>
        <strain evidence="3">DSM 45245</strain>
    </source>
</reference>
<dbReference type="InterPro" id="IPR002575">
    <property type="entry name" value="Aminoglycoside_PTrfase"/>
</dbReference>
<dbReference type="SUPFAM" id="SSF56112">
    <property type="entry name" value="Protein kinase-like (PK-like)"/>
    <property type="match status" value="1"/>
</dbReference>
<dbReference type="GO" id="GO:0016740">
    <property type="term" value="F:transferase activity"/>
    <property type="evidence" value="ECO:0007669"/>
    <property type="project" value="UniProtKB-KW"/>
</dbReference>
<gene>
    <name evidence="2" type="ORF">SAMN05444365_104177</name>
</gene>
<evidence type="ECO:0000313" key="3">
    <source>
        <dbReference type="Proteomes" id="UP000242415"/>
    </source>
</evidence>
<sequence>MALALPVLRDRAAGWRRRRERAWAAAIAPRLVAEVAGAPPVGGRRAERAVFTSTAVLVVTVTGPGRRYVVKVPWTAEGEAGLRRQARVLTTLRADPRLSHLRPVLPRCLGQGEADGRRYWVEEALPGTPADNAMLRRTRRSALLRSATRVIRDLHHGTGEPTPVDDAAIEAWVGAPLRRLAAFAATRPGHRPLLDAVRRTRRELVAALAGRTVRTSWIHGDFWPGNLLAGRPRADVTGVVDWDRAGARELPLHDLLHLHVFARRLTRGDELGDVVVHALRRGLGEALAVPDAEAAGWLDGIPPRSAVLLYWLRHIQLFIDSEGDHDSPRWLRGNVERVLVNI</sequence>
<dbReference type="InterPro" id="IPR051678">
    <property type="entry name" value="AGP_Transferase"/>
</dbReference>
<name>A0A1H3NVM5_9ACTN</name>
<feature type="domain" description="Aminoglycoside phosphotransferase" evidence="1">
    <location>
        <begin position="59"/>
        <end position="280"/>
    </location>
</feature>
<dbReference type="AlphaFoldDB" id="A0A1H3NVM5"/>
<keyword evidence="2" id="KW-0808">Transferase</keyword>
<dbReference type="EMBL" id="FNPH01000004">
    <property type="protein sequence ID" value="SDY92713.1"/>
    <property type="molecule type" value="Genomic_DNA"/>
</dbReference>
<protein>
    <submittedName>
        <fullName evidence="2">Phosphotransferase enzyme family protein</fullName>
    </submittedName>
</protein>
<dbReference type="InterPro" id="IPR011009">
    <property type="entry name" value="Kinase-like_dom_sf"/>
</dbReference>
<evidence type="ECO:0000313" key="2">
    <source>
        <dbReference type="EMBL" id="SDY92713.1"/>
    </source>
</evidence>
<dbReference type="Pfam" id="PF01636">
    <property type="entry name" value="APH"/>
    <property type="match status" value="1"/>
</dbReference>
<accession>A0A1H3NVM5</accession>
<evidence type="ECO:0000259" key="1">
    <source>
        <dbReference type="Pfam" id="PF01636"/>
    </source>
</evidence>
<dbReference type="PANTHER" id="PTHR21310">
    <property type="entry name" value="AMINOGLYCOSIDE PHOSPHOTRANSFERASE-RELATED-RELATED"/>
    <property type="match status" value="1"/>
</dbReference>
<organism evidence="2 3">
    <name type="scientific">Micromonospora pattaloongensis</name>
    <dbReference type="NCBI Taxonomy" id="405436"/>
    <lineage>
        <taxon>Bacteria</taxon>
        <taxon>Bacillati</taxon>
        <taxon>Actinomycetota</taxon>
        <taxon>Actinomycetes</taxon>
        <taxon>Micromonosporales</taxon>
        <taxon>Micromonosporaceae</taxon>
        <taxon>Micromonospora</taxon>
    </lineage>
</organism>
<keyword evidence="3" id="KW-1185">Reference proteome</keyword>
<dbReference type="Gene3D" id="3.90.1200.10">
    <property type="match status" value="1"/>
</dbReference>
<dbReference type="Proteomes" id="UP000242415">
    <property type="component" value="Unassembled WGS sequence"/>
</dbReference>